<comment type="caution">
    <text evidence="1">The sequence shown here is derived from an EMBL/GenBank/DDBJ whole genome shotgun (WGS) entry which is preliminary data.</text>
</comment>
<keyword evidence="2" id="KW-1185">Reference proteome</keyword>
<dbReference type="Proteomes" id="UP001595872">
    <property type="component" value="Unassembled WGS sequence"/>
</dbReference>
<sequence length="64" mass="7064">MCSPEDEGIDRLADAIDDLADAAPDALTPEELSARIAGLWSIVEALDPEIARRRVRYGTPRNRE</sequence>
<gene>
    <name evidence="1" type="ORF">ACFPCY_15925</name>
</gene>
<dbReference type="RefSeq" id="WP_378255795.1">
    <property type="nucleotide sequence ID" value="NZ_JBHSIT010000004.1"/>
</dbReference>
<evidence type="ECO:0000313" key="2">
    <source>
        <dbReference type="Proteomes" id="UP001595872"/>
    </source>
</evidence>
<accession>A0ABV9TZ52</accession>
<proteinExistence type="predicted"/>
<organism evidence="1 2">
    <name type="scientific">Actinomadura gamaensis</name>
    <dbReference type="NCBI Taxonomy" id="1763541"/>
    <lineage>
        <taxon>Bacteria</taxon>
        <taxon>Bacillati</taxon>
        <taxon>Actinomycetota</taxon>
        <taxon>Actinomycetes</taxon>
        <taxon>Streptosporangiales</taxon>
        <taxon>Thermomonosporaceae</taxon>
        <taxon>Actinomadura</taxon>
    </lineage>
</organism>
<evidence type="ECO:0000313" key="1">
    <source>
        <dbReference type="EMBL" id="MFC4908816.1"/>
    </source>
</evidence>
<protein>
    <submittedName>
        <fullName evidence="1">Uncharacterized protein</fullName>
    </submittedName>
</protein>
<dbReference type="EMBL" id="JBHSIT010000004">
    <property type="protein sequence ID" value="MFC4908816.1"/>
    <property type="molecule type" value="Genomic_DNA"/>
</dbReference>
<reference evidence="2" key="1">
    <citation type="journal article" date="2019" name="Int. J. Syst. Evol. Microbiol.">
        <title>The Global Catalogue of Microorganisms (GCM) 10K type strain sequencing project: providing services to taxonomists for standard genome sequencing and annotation.</title>
        <authorList>
            <consortium name="The Broad Institute Genomics Platform"/>
            <consortium name="The Broad Institute Genome Sequencing Center for Infectious Disease"/>
            <person name="Wu L."/>
            <person name="Ma J."/>
        </authorList>
    </citation>
    <scope>NUCLEOTIDE SEQUENCE [LARGE SCALE GENOMIC DNA]</scope>
    <source>
        <strain evidence="2">KLKA75</strain>
    </source>
</reference>
<name>A0ABV9TZ52_9ACTN</name>